<dbReference type="PANTHER" id="PTHR37937">
    <property type="entry name" value="CONJUGATIVE TRANSFER: DNA TRANSPORT"/>
    <property type="match status" value="1"/>
</dbReference>
<keyword evidence="4" id="KW-1133">Transmembrane helix</keyword>
<organism evidence="7 8">
    <name type="scientific">Coprococcus aceti</name>
    <dbReference type="NCBI Taxonomy" id="2981786"/>
    <lineage>
        <taxon>Bacteria</taxon>
        <taxon>Bacillati</taxon>
        <taxon>Bacillota</taxon>
        <taxon>Clostridia</taxon>
        <taxon>Lachnospirales</taxon>
        <taxon>Lachnospiraceae</taxon>
        <taxon>Coprococcus</taxon>
    </lineage>
</organism>
<protein>
    <submittedName>
        <fullName evidence="7">TraG/TraD/VirD4 family protein</fullName>
    </submittedName>
</protein>
<dbReference type="PANTHER" id="PTHR37937:SF1">
    <property type="entry name" value="CONJUGATIVE TRANSFER: DNA TRANSPORT"/>
    <property type="match status" value="1"/>
</dbReference>
<dbReference type="RefSeq" id="WP_349093502.1">
    <property type="nucleotide sequence ID" value="NZ_JBBNGJ010000015.1"/>
</dbReference>
<gene>
    <name evidence="7" type="ORF">AAAU18_13655</name>
</gene>
<dbReference type="CDD" id="cd01127">
    <property type="entry name" value="TrwB_TraG_TraD_VirD4"/>
    <property type="match status" value="1"/>
</dbReference>
<feature type="domain" description="TraD/TraG TraM recognition site" evidence="6">
    <location>
        <begin position="29"/>
        <end position="132"/>
    </location>
</feature>
<proteinExistence type="predicted"/>
<evidence type="ECO:0000256" key="2">
    <source>
        <dbReference type="ARBA" id="ARBA00022475"/>
    </source>
</evidence>
<evidence type="ECO:0000313" key="8">
    <source>
        <dbReference type="Proteomes" id="UP001494672"/>
    </source>
</evidence>
<comment type="caution">
    <text evidence="7">The sequence shown here is derived from an EMBL/GenBank/DDBJ whole genome shotgun (WGS) entry which is preliminary data.</text>
</comment>
<sequence length="216" mass="24156">GNYHARCGAGEKPEVETPEAYLSLFSLPDDFDKILSVMRSRGVSVSIILQNLAQLKALFEKQWESIVGNCDEFLYLGGNEQSTHKYVSELLGKETIDTNTYGKSSGRSGNYSTNYQISGRELMTPDEVRMLDNRYALLFVRGERPVMDFKYDILKHPNVKLTADGGQPPYIHGEPTQVVATLVFDSDIPDNAVSVKAVSTSYELLSDEDLEEIFNL</sequence>
<evidence type="ECO:0000259" key="6">
    <source>
        <dbReference type="Pfam" id="PF12696"/>
    </source>
</evidence>
<keyword evidence="2" id="KW-1003">Cell membrane</keyword>
<accession>A0ABV1ICK2</accession>
<keyword evidence="3" id="KW-0812">Transmembrane</keyword>
<dbReference type="EMBL" id="JBBNGJ010000015">
    <property type="protein sequence ID" value="MEQ2593947.1"/>
    <property type="molecule type" value="Genomic_DNA"/>
</dbReference>
<comment type="subcellular location">
    <subcellularLocation>
        <location evidence="1">Cell membrane</location>
        <topology evidence="1">Multi-pass membrane protein</topology>
    </subcellularLocation>
</comment>
<dbReference type="Gene3D" id="3.40.50.300">
    <property type="entry name" value="P-loop containing nucleotide triphosphate hydrolases"/>
    <property type="match status" value="1"/>
</dbReference>
<dbReference type="InterPro" id="IPR027417">
    <property type="entry name" value="P-loop_NTPase"/>
</dbReference>
<evidence type="ECO:0000256" key="5">
    <source>
        <dbReference type="ARBA" id="ARBA00023136"/>
    </source>
</evidence>
<evidence type="ECO:0000313" key="7">
    <source>
        <dbReference type="EMBL" id="MEQ2593947.1"/>
    </source>
</evidence>
<evidence type="ECO:0000256" key="3">
    <source>
        <dbReference type="ARBA" id="ARBA00022692"/>
    </source>
</evidence>
<reference evidence="7 8" key="1">
    <citation type="submission" date="2024-04" db="EMBL/GenBank/DDBJ databases">
        <title>Human intestinal bacterial collection.</title>
        <authorList>
            <person name="Pauvert C."/>
            <person name="Hitch T.C.A."/>
            <person name="Clavel T."/>
        </authorList>
    </citation>
    <scope>NUCLEOTIDE SEQUENCE [LARGE SCALE GENOMIC DNA]</scope>
    <source>
        <strain evidence="7 8">CLA-AA-H181</strain>
    </source>
</reference>
<keyword evidence="5" id="KW-0472">Membrane</keyword>
<evidence type="ECO:0000256" key="1">
    <source>
        <dbReference type="ARBA" id="ARBA00004651"/>
    </source>
</evidence>
<evidence type="ECO:0000256" key="4">
    <source>
        <dbReference type="ARBA" id="ARBA00022989"/>
    </source>
</evidence>
<feature type="non-terminal residue" evidence="7">
    <location>
        <position position="1"/>
    </location>
</feature>
<dbReference type="SUPFAM" id="SSF52540">
    <property type="entry name" value="P-loop containing nucleoside triphosphate hydrolases"/>
    <property type="match status" value="1"/>
</dbReference>
<dbReference type="Proteomes" id="UP001494672">
    <property type="component" value="Unassembled WGS sequence"/>
</dbReference>
<dbReference type="Pfam" id="PF12696">
    <property type="entry name" value="TraG-D_C"/>
    <property type="match status" value="1"/>
</dbReference>
<dbReference type="InterPro" id="IPR032689">
    <property type="entry name" value="TraG-D_C"/>
</dbReference>
<keyword evidence="8" id="KW-1185">Reference proteome</keyword>
<dbReference type="InterPro" id="IPR051539">
    <property type="entry name" value="T4SS-coupling_protein"/>
</dbReference>
<name>A0ABV1ICK2_9FIRM</name>